<sequence length="480" mass="54370">MLSDVEKFKKEIPLEMSYLHCWEVIARRTPPHLQYTSRCVNQEENLVASHVDSWSCRLGAVQGQDEREEETSRISDGNFPSFANRELAGGSCPVSREPSTSLINKINLFTSSRKEITRVGSSLFFVSAFSFRTSGIYGYTKKRINNRIGKNLKIGMEFFSECQIENPNGSLPEELGSQSVYIELALPSGQFRRRKLTSWGARRPVTAIRDQSEELGSIGAKKGEENPSTSKMPRAGELIVRLKQSKGIKGDEALGFGKADVFANMSLGGERRSSKVVTDGGSDSVWDEEFSFKIAAYVNLSLYQYLKIFIYDQDYVYDSRRGTCKIDVKNLLDEHEDEVPDKEYPVMFHGDQRGSLIVGFSFKPANVLPVVKPELTSVKSEKEDESTFDHLMHKIQHIGQRRYHKPRKSVAAEQPVVGPLPHIKVHAEKQDEEEDDDKEDGEEEGEEGEEGEQEEEHSGWTSESEPECEEQDFEFDFSFN</sequence>
<accession>A0A176WPM6</accession>
<dbReference type="Pfam" id="PF00168">
    <property type="entry name" value="C2"/>
    <property type="match status" value="1"/>
</dbReference>
<keyword evidence="2" id="KW-0106">Calcium</keyword>
<comment type="caution">
    <text evidence="5">The sequence shown here is derived from an EMBL/GenBank/DDBJ whole genome shotgun (WGS) entry which is preliminary data.</text>
</comment>
<feature type="region of interest" description="Disordered" evidence="3">
    <location>
        <begin position="399"/>
        <end position="480"/>
    </location>
</feature>
<dbReference type="EMBL" id="LVLJ01000435">
    <property type="protein sequence ID" value="OAE34246.1"/>
    <property type="molecule type" value="Genomic_DNA"/>
</dbReference>
<evidence type="ECO:0000256" key="2">
    <source>
        <dbReference type="ARBA" id="ARBA00022837"/>
    </source>
</evidence>
<dbReference type="SUPFAM" id="SSF49562">
    <property type="entry name" value="C2 domain (Calcium/lipid-binding domain, CaLB)"/>
    <property type="match status" value="1"/>
</dbReference>
<reference evidence="5" key="1">
    <citation type="submission" date="2016-03" db="EMBL/GenBank/DDBJ databases">
        <title>Mechanisms controlling the formation of the plant cell surface in tip-growing cells are functionally conserved among land plants.</title>
        <authorList>
            <person name="Honkanen S."/>
            <person name="Jones V.A."/>
            <person name="Morieri G."/>
            <person name="Champion C."/>
            <person name="Hetherington A.J."/>
            <person name="Kelly S."/>
            <person name="Saint-Marcoux D."/>
            <person name="Proust H."/>
            <person name="Prescott H."/>
            <person name="Dolan L."/>
        </authorList>
    </citation>
    <scope>NUCLEOTIDE SEQUENCE [LARGE SCALE GENOMIC DNA]</scope>
    <source>
        <tissue evidence="5">Whole gametophyte</tissue>
    </source>
</reference>
<dbReference type="SMART" id="SM00239">
    <property type="entry name" value="C2"/>
    <property type="match status" value="1"/>
</dbReference>
<dbReference type="AlphaFoldDB" id="A0A176WPM6"/>
<protein>
    <recommendedName>
        <fullName evidence="4">C2 domain-containing protein</fullName>
    </recommendedName>
</protein>
<evidence type="ECO:0000259" key="4">
    <source>
        <dbReference type="PROSITE" id="PS50004"/>
    </source>
</evidence>
<evidence type="ECO:0000256" key="1">
    <source>
        <dbReference type="ARBA" id="ARBA00022723"/>
    </source>
</evidence>
<dbReference type="GO" id="GO:0046872">
    <property type="term" value="F:metal ion binding"/>
    <property type="evidence" value="ECO:0007669"/>
    <property type="project" value="UniProtKB-KW"/>
</dbReference>
<feature type="domain" description="C2" evidence="4">
    <location>
        <begin position="221"/>
        <end position="341"/>
    </location>
</feature>
<gene>
    <name evidence="5" type="ORF">AXG93_4605s1080</name>
</gene>
<dbReference type="InterPro" id="IPR035892">
    <property type="entry name" value="C2_domain_sf"/>
</dbReference>
<dbReference type="PROSITE" id="PS50004">
    <property type="entry name" value="C2"/>
    <property type="match status" value="1"/>
</dbReference>
<organism evidence="5 6">
    <name type="scientific">Marchantia polymorpha subsp. ruderalis</name>
    <dbReference type="NCBI Taxonomy" id="1480154"/>
    <lineage>
        <taxon>Eukaryota</taxon>
        <taxon>Viridiplantae</taxon>
        <taxon>Streptophyta</taxon>
        <taxon>Embryophyta</taxon>
        <taxon>Marchantiophyta</taxon>
        <taxon>Marchantiopsida</taxon>
        <taxon>Marchantiidae</taxon>
        <taxon>Marchantiales</taxon>
        <taxon>Marchantiaceae</taxon>
        <taxon>Marchantia</taxon>
    </lineage>
</organism>
<dbReference type="InterPro" id="IPR000008">
    <property type="entry name" value="C2_dom"/>
</dbReference>
<proteinExistence type="predicted"/>
<keyword evidence="6" id="KW-1185">Reference proteome</keyword>
<evidence type="ECO:0000313" key="6">
    <source>
        <dbReference type="Proteomes" id="UP000077202"/>
    </source>
</evidence>
<evidence type="ECO:0000313" key="5">
    <source>
        <dbReference type="EMBL" id="OAE34246.1"/>
    </source>
</evidence>
<feature type="compositionally biased region" description="Acidic residues" evidence="3">
    <location>
        <begin position="430"/>
        <end position="455"/>
    </location>
</feature>
<dbReference type="PANTHER" id="PTHR46502:SF2">
    <property type="entry name" value="16 KDA PHLOEM PROTEIN 2"/>
    <property type="match status" value="1"/>
</dbReference>
<feature type="compositionally biased region" description="Acidic residues" evidence="3">
    <location>
        <begin position="464"/>
        <end position="480"/>
    </location>
</feature>
<dbReference type="Proteomes" id="UP000077202">
    <property type="component" value="Unassembled WGS sequence"/>
</dbReference>
<keyword evidence="1" id="KW-0479">Metal-binding</keyword>
<name>A0A176WPM6_MARPO</name>
<dbReference type="PANTHER" id="PTHR46502">
    <property type="entry name" value="C2 DOMAIN-CONTAINING"/>
    <property type="match status" value="1"/>
</dbReference>
<dbReference type="Gene3D" id="2.60.40.150">
    <property type="entry name" value="C2 domain"/>
    <property type="match status" value="1"/>
</dbReference>
<feature type="compositionally biased region" description="Basic residues" evidence="3">
    <location>
        <begin position="399"/>
        <end position="408"/>
    </location>
</feature>
<evidence type="ECO:0000256" key="3">
    <source>
        <dbReference type="SAM" id="MobiDB-lite"/>
    </source>
</evidence>